<dbReference type="GO" id="GO:0005506">
    <property type="term" value="F:iron ion binding"/>
    <property type="evidence" value="ECO:0007669"/>
    <property type="project" value="InterPro"/>
</dbReference>
<accession>A0A381QVY1</accession>
<dbReference type="GO" id="GO:0051536">
    <property type="term" value="F:iron-sulfur cluster binding"/>
    <property type="evidence" value="ECO:0007669"/>
    <property type="project" value="InterPro"/>
</dbReference>
<evidence type="ECO:0000259" key="1">
    <source>
        <dbReference type="Pfam" id="PF01592"/>
    </source>
</evidence>
<reference evidence="2" key="1">
    <citation type="submission" date="2018-05" db="EMBL/GenBank/DDBJ databases">
        <authorList>
            <person name="Lanie J.A."/>
            <person name="Ng W.-L."/>
            <person name="Kazmierczak K.M."/>
            <person name="Andrzejewski T.M."/>
            <person name="Davidsen T.M."/>
            <person name="Wayne K.J."/>
            <person name="Tettelin H."/>
            <person name="Glass J.I."/>
            <person name="Rusch D."/>
            <person name="Podicherti R."/>
            <person name="Tsui H.-C.T."/>
            <person name="Winkler M.E."/>
        </authorList>
    </citation>
    <scope>NUCLEOTIDE SEQUENCE</scope>
</reference>
<dbReference type="AlphaFoldDB" id="A0A381QVY1"/>
<dbReference type="Pfam" id="PF01592">
    <property type="entry name" value="NifU_N"/>
    <property type="match status" value="1"/>
</dbReference>
<dbReference type="PANTHER" id="PTHR10093">
    <property type="entry name" value="IRON-SULFUR CLUSTER ASSEMBLY ENZYME NIFU HOMOLOG"/>
    <property type="match status" value="1"/>
</dbReference>
<gene>
    <name evidence="2" type="ORF">METZ01_LOCUS34557</name>
</gene>
<dbReference type="EMBL" id="UINC01001479">
    <property type="protein sequence ID" value="SUZ81703.1"/>
    <property type="molecule type" value="Genomic_DNA"/>
</dbReference>
<dbReference type="SUPFAM" id="SSF82649">
    <property type="entry name" value="SufE/NifU"/>
    <property type="match status" value="1"/>
</dbReference>
<feature type="domain" description="NIF system FeS cluster assembly NifU N-terminal" evidence="1">
    <location>
        <begin position="8"/>
        <end position="128"/>
    </location>
</feature>
<dbReference type="InterPro" id="IPR002871">
    <property type="entry name" value="NIF_FeS_clus_asmbl_NifU_N"/>
</dbReference>
<dbReference type="Gene3D" id="3.90.1010.10">
    <property type="match status" value="1"/>
</dbReference>
<dbReference type="NCBIfam" id="TIGR01994">
    <property type="entry name" value="SUF_scaf_2"/>
    <property type="match status" value="1"/>
</dbReference>
<proteinExistence type="predicted"/>
<sequence>MYDLEDLYQEIVMDHNRRPRNFGEIKNPTNSANGFNPLCGDQITLQLHLKDGLVSDLAFIGVGCAISKSSASMMTEELKGKTLDHAENLFEAFRKMITRNPGDSYDSDLLGDLEILQGVSRYPARIKCATLAWHTLHSAIHDENNVVSTE</sequence>
<dbReference type="FunFam" id="3.90.1010.10:FF:000002">
    <property type="entry name" value="Iron-sulfur cluster assembly scaffold protein NifU"/>
    <property type="match status" value="1"/>
</dbReference>
<name>A0A381QVY1_9ZZZZ</name>
<protein>
    <recommendedName>
        <fullName evidence="1">NIF system FeS cluster assembly NifU N-terminal domain-containing protein</fullName>
    </recommendedName>
</protein>
<dbReference type="CDD" id="cd06664">
    <property type="entry name" value="IscU_like"/>
    <property type="match status" value="1"/>
</dbReference>
<dbReference type="GO" id="GO:0016226">
    <property type="term" value="P:iron-sulfur cluster assembly"/>
    <property type="evidence" value="ECO:0007669"/>
    <property type="project" value="InterPro"/>
</dbReference>
<organism evidence="2">
    <name type="scientific">marine metagenome</name>
    <dbReference type="NCBI Taxonomy" id="408172"/>
    <lineage>
        <taxon>unclassified sequences</taxon>
        <taxon>metagenomes</taxon>
        <taxon>ecological metagenomes</taxon>
    </lineage>
</organism>
<evidence type="ECO:0000313" key="2">
    <source>
        <dbReference type="EMBL" id="SUZ81703.1"/>
    </source>
</evidence>